<proteinExistence type="predicted"/>
<comment type="caution">
    <text evidence="1">The sequence shown here is derived from an EMBL/GenBank/DDBJ whole genome shotgun (WGS) entry which is preliminary data.</text>
</comment>
<gene>
    <name evidence="1" type="ORF">CCHLO57077_00018760</name>
</gene>
<accession>A0AA35LY74</accession>
<organism evidence="1 2">
    <name type="scientific">Clonostachys chloroleuca</name>
    <dbReference type="NCBI Taxonomy" id="1926264"/>
    <lineage>
        <taxon>Eukaryota</taxon>
        <taxon>Fungi</taxon>
        <taxon>Dikarya</taxon>
        <taxon>Ascomycota</taxon>
        <taxon>Pezizomycotina</taxon>
        <taxon>Sordariomycetes</taxon>
        <taxon>Hypocreomycetidae</taxon>
        <taxon>Hypocreales</taxon>
        <taxon>Bionectriaceae</taxon>
        <taxon>Clonostachys</taxon>
    </lineage>
</organism>
<evidence type="ECO:0000313" key="2">
    <source>
        <dbReference type="Proteomes" id="UP001160390"/>
    </source>
</evidence>
<protein>
    <submittedName>
        <fullName evidence="1">Uncharacterized protein</fullName>
    </submittedName>
</protein>
<keyword evidence="2" id="KW-1185">Reference proteome</keyword>
<reference evidence="1" key="1">
    <citation type="submission" date="2023-01" db="EMBL/GenBank/DDBJ databases">
        <authorList>
            <person name="Piombo E."/>
        </authorList>
    </citation>
    <scope>NUCLEOTIDE SEQUENCE</scope>
</reference>
<dbReference type="EMBL" id="CABFNP030000757">
    <property type="protein sequence ID" value="CAI6084970.1"/>
    <property type="molecule type" value="Genomic_DNA"/>
</dbReference>
<sequence length="147" mass="17124">MDNGQCPYNAAALPCSDRLWIVSILALSKLEFMWPLLGMREGLLWVIDSVIQMGRRGRLTREHIDRLTKFHEQYTYLRAEVVTHEVTGRQISRLTSLEEVPDSEEWFHCFEEFKAEWLWLAACEEKIDREPGLLAEWALGRDGASLE</sequence>
<dbReference type="Proteomes" id="UP001160390">
    <property type="component" value="Unassembled WGS sequence"/>
</dbReference>
<name>A0AA35LY74_9HYPO</name>
<evidence type="ECO:0000313" key="1">
    <source>
        <dbReference type="EMBL" id="CAI6084970.1"/>
    </source>
</evidence>
<dbReference type="AlphaFoldDB" id="A0AA35LY74"/>